<dbReference type="EMBL" id="BAABJV010000004">
    <property type="protein sequence ID" value="GAA4775265.1"/>
    <property type="molecule type" value="Genomic_DNA"/>
</dbReference>
<comment type="caution">
    <text evidence="1">The sequence shown here is derived from an EMBL/GenBank/DDBJ whole genome shotgun (WGS) entry which is preliminary data.</text>
</comment>
<evidence type="ECO:0000313" key="1">
    <source>
        <dbReference type="EMBL" id="GAA4775265.1"/>
    </source>
</evidence>
<keyword evidence="2" id="KW-1185">Reference proteome</keyword>
<proteinExistence type="predicted"/>
<sequence length="129" mass="13924">MATAFVVLRVGAPWTGPDACRVGARPTWARRSGGARAARLPGQRCAAFVRRRGSEAERETATGVRDGVRCMDVERAGAVRQVTFAVWGCFAREEASAHYQTKTHPGAHTRAVSLSCVRVGTRTGKDLIK</sequence>
<dbReference type="Proteomes" id="UP001501147">
    <property type="component" value="Unassembled WGS sequence"/>
</dbReference>
<organism evidence="1 2">
    <name type="scientific">Streptomyces sanyensis</name>
    <dbReference type="NCBI Taxonomy" id="568869"/>
    <lineage>
        <taxon>Bacteria</taxon>
        <taxon>Bacillati</taxon>
        <taxon>Actinomycetota</taxon>
        <taxon>Actinomycetes</taxon>
        <taxon>Kitasatosporales</taxon>
        <taxon>Streptomycetaceae</taxon>
        <taxon>Streptomyces</taxon>
    </lineage>
</organism>
<name>A0ABP9A7Q3_9ACTN</name>
<accession>A0ABP9A7Q3</accession>
<evidence type="ECO:0000313" key="2">
    <source>
        <dbReference type="Proteomes" id="UP001501147"/>
    </source>
</evidence>
<reference evidence="2" key="1">
    <citation type="journal article" date="2019" name="Int. J. Syst. Evol. Microbiol.">
        <title>The Global Catalogue of Microorganisms (GCM) 10K type strain sequencing project: providing services to taxonomists for standard genome sequencing and annotation.</title>
        <authorList>
            <consortium name="The Broad Institute Genomics Platform"/>
            <consortium name="The Broad Institute Genome Sequencing Center for Infectious Disease"/>
            <person name="Wu L."/>
            <person name="Ma J."/>
        </authorList>
    </citation>
    <scope>NUCLEOTIDE SEQUENCE [LARGE SCALE GENOMIC DNA]</scope>
    <source>
        <strain evidence="2">JCM 18324</strain>
    </source>
</reference>
<protein>
    <submittedName>
        <fullName evidence="1">Uncharacterized protein</fullName>
    </submittedName>
</protein>
<gene>
    <name evidence="1" type="ORF">GCM10023329_24820</name>
</gene>